<dbReference type="RefSeq" id="WP_153925553.1">
    <property type="nucleotide sequence ID" value="NZ_JACRWE010000001.1"/>
</dbReference>
<gene>
    <name evidence="1" type="ORF">H8923_02355</name>
</gene>
<keyword evidence="2" id="KW-1185">Reference proteome</keyword>
<dbReference type="InterPro" id="IPR020256">
    <property type="entry name" value="Spore_coat_CotJA"/>
</dbReference>
<sequence>MEKNDRGVVQNCGCELARPYINDQVLTKMYNLSTALQNGTIFPELFLIDSNMYNADLYKNPKNRVRGKR</sequence>
<dbReference type="Pfam" id="PF11007">
    <property type="entry name" value="CotJA"/>
    <property type="match status" value="1"/>
</dbReference>
<organism evidence="1 2">
    <name type="scientific">Romboutsia faecis</name>
    <dbReference type="NCBI Taxonomy" id="2764597"/>
    <lineage>
        <taxon>Bacteria</taxon>
        <taxon>Bacillati</taxon>
        <taxon>Bacillota</taxon>
        <taxon>Clostridia</taxon>
        <taxon>Peptostreptococcales</taxon>
        <taxon>Peptostreptococcaceae</taxon>
        <taxon>Romboutsia</taxon>
    </lineage>
</organism>
<name>A0ABR7JKY8_9FIRM</name>
<protein>
    <submittedName>
        <fullName evidence="1">Spore coat associated protein CotJA</fullName>
    </submittedName>
</protein>
<dbReference type="EMBL" id="JACRWE010000001">
    <property type="protein sequence ID" value="MBC5995593.1"/>
    <property type="molecule type" value="Genomic_DNA"/>
</dbReference>
<reference evidence="1 2" key="1">
    <citation type="submission" date="2020-08" db="EMBL/GenBank/DDBJ databases">
        <authorList>
            <person name="Liu C."/>
            <person name="Sun Q."/>
        </authorList>
    </citation>
    <scope>NUCLEOTIDE SEQUENCE [LARGE SCALE GENOMIC DNA]</scope>
    <source>
        <strain evidence="1 2">NSJ-18</strain>
    </source>
</reference>
<proteinExistence type="predicted"/>
<accession>A0ABR7JKY8</accession>
<evidence type="ECO:0000313" key="1">
    <source>
        <dbReference type="EMBL" id="MBC5995593.1"/>
    </source>
</evidence>
<evidence type="ECO:0000313" key="2">
    <source>
        <dbReference type="Proteomes" id="UP000609849"/>
    </source>
</evidence>
<comment type="caution">
    <text evidence="1">The sequence shown here is derived from an EMBL/GenBank/DDBJ whole genome shotgun (WGS) entry which is preliminary data.</text>
</comment>
<dbReference type="Proteomes" id="UP000609849">
    <property type="component" value="Unassembled WGS sequence"/>
</dbReference>